<evidence type="ECO:0000256" key="2">
    <source>
        <dbReference type="ARBA" id="ARBA00022908"/>
    </source>
</evidence>
<dbReference type="PANTHER" id="PTHR30629:SF2">
    <property type="entry name" value="PROPHAGE INTEGRASE INTS-RELATED"/>
    <property type="match status" value="1"/>
</dbReference>
<dbReference type="SUPFAM" id="SSF56349">
    <property type="entry name" value="DNA breaking-rejoining enzymes"/>
    <property type="match status" value="1"/>
</dbReference>
<comment type="similarity">
    <text evidence="1">Belongs to the 'phage' integrase family.</text>
</comment>
<dbReference type="Gene3D" id="1.10.150.130">
    <property type="match status" value="1"/>
</dbReference>
<dbReference type="EMBL" id="MWPQ01000045">
    <property type="protein sequence ID" value="OPH82376.1"/>
    <property type="molecule type" value="Genomic_DNA"/>
</dbReference>
<dbReference type="InterPro" id="IPR013762">
    <property type="entry name" value="Integrase-like_cat_sf"/>
</dbReference>
<gene>
    <name evidence="6" type="ORF">B2M20_12365</name>
</gene>
<dbReference type="InterPro" id="IPR050808">
    <property type="entry name" value="Phage_Integrase"/>
</dbReference>
<dbReference type="InterPro" id="IPR038488">
    <property type="entry name" value="Integrase_DNA-bd_sf"/>
</dbReference>
<dbReference type="STRING" id="29421.B2M20_12365"/>
<dbReference type="Gene3D" id="1.10.443.10">
    <property type="entry name" value="Intergrase catalytic core"/>
    <property type="match status" value="1"/>
</dbReference>
<evidence type="ECO:0000259" key="5">
    <source>
        <dbReference type="Pfam" id="PF13356"/>
    </source>
</evidence>
<evidence type="ECO:0000256" key="3">
    <source>
        <dbReference type="ARBA" id="ARBA00023125"/>
    </source>
</evidence>
<dbReference type="Proteomes" id="UP000189940">
    <property type="component" value="Unassembled WGS sequence"/>
</dbReference>
<dbReference type="InterPro" id="IPR011010">
    <property type="entry name" value="DNA_brk_join_enz"/>
</dbReference>
<sequence length="343" mass="38692">MKLRHKAGEADTQVTYYDAKQKGLILRLNQKGTKSWRVLYWHDGRTRSEALGHFKPGLPDHMSVKQARDAAANFRANKSSILSDRAKQALANRDSFEIVAERYLKRFVDGKRRSAGQIRKLIEKLYPAWGKKPFETIKRSDISDLLDDIEENRGARTADVTLAVLRRMMAKHAIAHDDYASPICEGMSRIENPSERARDRILNDDEIRAVFKACNELGVFGSLTKMLLLTAQRRAKVATMKWSDVSDDGIWTIATEDREKGNAERLKLPKRALAILDAQKKLRLNEYVFPAGRIGRRNGPGKHFGSFSAFGQGKRELDKAMAAILPGVPTWVLHDLFAAQPGP</sequence>
<dbReference type="GO" id="GO:0015074">
    <property type="term" value="P:DNA integration"/>
    <property type="evidence" value="ECO:0007669"/>
    <property type="project" value="UniProtKB-KW"/>
</dbReference>
<dbReference type="GO" id="GO:0006310">
    <property type="term" value="P:DNA recombination"/>
    <property type="evidence" value="ECO:0007669"/>
    <property type="project" value="UniProtKB-KW"/>
</dbReference>
<evidence type="ECO:0000313" key="6">
    <source>
        <dbReference type="EMBL" id="OPH82376.1"/>
    </source>
</evidence>
<dbReference type="Pfam" id="PF13356">
    <property type="entry name" value="Arm-DNA-bind_3"/>
    <property type="match status" value="1"/>
</dbReference>
<organism evidence="6 7">
    <name type="scientific">Nitrobacter vulgaris</name>
    <dbReference type="NCBI Taxonomy" id="29421"/>
    <lineage>
        <taxon>Bacteria</taxon>
        <taxon>Pseudomonadati</taxon>
        <taxon>Pseudomonadota</taxon>
        <taxon>Alphaproteobacteria</taxon>
        <taxon>Hyphomicrobiales</taxon>
        <taxon>Nitrobacteraceae</taxon>
        <taxon>Nitrobacter</taxon>
    </lineage>
</organism>
<evidence type="ECO:0000313" key="7">
    <source>
        <dbReference type="Proteomes" id="UP000189940"/>
    </source>
</evidence>
<protein>
    <recommendedName>
        <fullName evidence="5">Integrase DNA-binding domain-containing protein</fullName>
    </recommendedName>
</protein>
<dbReference type="GO" id="GO:0003677">
    <property type="term" value="F:DNA binding"/>
    <property type="evidence" value="ECO:0007669"/>
    <property type="project" value="UniProtKB-KW"/>
</dbReference>
<dbReference type="AlphaFoldDB" id="A0A1V4HWN5"/>
<reference evidence="6 7" key="1">
    <citation type="submission" date="2017-02" db="EMBL/GenBank/DDBJ databases">
        <title>Genome sequence of the nitrite-oxidizing bacterium Nitrobacter vulgaris strain Ab1.</title>
        <authorList>
            <person name="Mellbye B.L."/>
            <person name="Davis E.W."/>
            <person name="Spieck E."/>
            <person name="Chang J.H."/>
            <person name="Bottomley P.J."/>
            <person name="Sayavedra-Soto L.A."/>
        </authorList>
    </citation>
    <scope>NUCLEOTIDE SEQUENCE [LARGE SCALE GENOMIC DNA]</scope>
    <source>
        <strain evidence="6 7">Ab1</strain>
    </source>
</reference>
<name>A0A1V4HWN5_NITVU</name>
<dbReference type="InterPro" id="IPR025166">
    <property type="entry name" value="Integrase_DNA_bind_dom"/>
</dbReference>
<evidence type="ECO:0000256" key="1">
    <source>
        <dbReference type="ARBA" id="ARBA00008857"/>
    </source>
</evidence>
<accession>A0A1V4HWN5</accession>
<keyword evidence="2" id="KW-0229">DNA integration</keyword>
<proteinExistence type="inferred from homology"/>
<keyword evidence="4" id="KW-0233">DNA recombination</keyword>
<dbReference type="Gene3D" id="3.30.160.390">
    <property type="entry name" value="Integrase, DNA-binding domain"/>
    <property type="match status" value="1"/>
</dbReference>
<comment type="caution">
    <text evidence="6">The sequence shown here is derived from an EMBL/GenBank/DDBJ whole genome shotgun (WGS) entry which is preliminary data.</text>
</comment>
<keyword evidence="7" id="KW-1185">Reference proteome</keyword>
<evidence type="ECO:0000256" key="4">
    <source>
        <dbReference type="ARBA" id="ARBA00023172"/>
    </source>
</evidence>
<feature type="domain" description="Integrase DNA-binding" evidence="5">
    <location>
        <begin position="15"/>
        <end position="77"/>
    </location>
</feature>
<keyword evidence="3" id="KW-0238">DNA-binding</keyword>
<dbReference type="PANTHER" id="PTHR30629">
    <property type="entry name" value="PROPHAGE INTEGRASE"/>
    <property type="match status" value="1"/>
</dbReference>
<dbReference type="InterPro" id="IPR010998">
    <property type="entry name" value="Integrase_recombinase_N"/>
</dbReference>